<accession>A0ABR6CRL9</accession>
<evidence type="ECO:0000256" key="2">
    <source>
        <dbReference type="ARBA" id="ARBA00022759"/>
    </source>
</evidence>
<dbReference type="SMART" id="SM00927">
    <property type="entry name" value="MutH"/>
    <property type="match status" value="1"/>
</dbReference>
<gene>
    <name evidence="5" type="ORF">HNP81_002895</name>
</gene>
<dbReference type="CDD" id="cd22356">
    <property type="entry name" value="Sau3AI_N-like"/>
    <property type="match status" value="1"/>
</dbReference>
<keyword evidence="1" id="KW-0540">Nuclease</keyword>
<dbReference type="Gene3D" id="3.40.600.10">
    <property type="entry name" value="DNA mismatch repair MutH/Restriction endonuclease, type II"/>
    <property type="match status" value="2"/>
</dbReference>
<evidence type="ECO:0000259" key="4">
    <source>
        <dbReference type="SMART" id="SM00927"/>
    </source>
</evidence>
<dbReference type="CDD" id="cd22355">
    <property type="entry name" value="Sau3AI_C"/>
    <property type="match status" value="1"/>
</dbReference>
<dbReference type="Proteomes" id="UP000626697">
    <property type="component" value="Unassembled WGS sequence"/>
</dbReference>
<keyword evidence="6" id="KW-1185">Reference proteome</keyword>
<evidence type="ECO:0000256" key="1">
    <source>
        <dbReference type="ARBA" id="ARBA00022722"/>
    </source>
</evidence>
<proteinExistence type="predicted"/>
<dbReference type="SUPFAM" id="SSF52980">
    <property type="entry name" value="Restriction endonuclease-like"/>
    <property type="match status" value="2"/>
</dbReference>
<dbReference type="Pfam" id="PF02976">
    <property type="entry name" value="MutH"/>
    <property type="match status" value="1"/>
</dbReference>
<dbReference type="RefSeq" id="WP_182503038.1">
    <property type="nucleotide sequence ID" value="NZ_JACJHX010000008.1"/>
</dbReference>
<name>A0ABR6CRL9_9BACI</name>
<reference evidence="5 6" key="1">
    <citation type="submission" date="2020-08" db="EMBL/GenBank/DDBJ databases">
        <title>Genomic Encyclopedia of Type Strains, Phase IV (KMG-IV): sequencing the most valuable type-strain genomes for metagenomic binning, comparative biology and taxonomic classification.</title>
        <authorList>
            <person name="Goeker M."/>
        </authorList>
    </citation>
    <scope>NUCLEOTIDE SEQUENCE [LARGE SCALE GENOMIC DNA]</scope>
    <source>
        <strain evidence="5 6">DSM 105481</strain>
    </source>
</reference>
<evidence type="ECO:0000313" key="6">
    <source>
        <dbReference type="Proteomes" id="UP000626697"/>
    </source>
</evidence>
<sequence length="490" mass="56952">MAGHVFKKSQLHQILDNVVGKSLGEVDKNRVFDRARISPKITGIAGDVIEQSVLGYPADSKQEADLLVDGVPVELKTTGIRKPKKKSEHEFEAKEPMSITAVSPERIVEEYFESSNFWHKLQNLLLVYYHYAAEQTVPALEYANFIIEDYHFHTFSEEDRKTLQNDWELVRTFIEFLQQNYSKPEKLYHSISSELRKQLMLIDIAPKWPNRPRFRLKRTTVSTIVQNHFGQKLEQLTESYTSFAQIDEKLKQITKSHRGKTIRELMDELQIPIKLNKKNDVSKSIAEQIIVRMFGGKAKKLSKIELFHKIGLLPKTLTMTKNGTRTEDTKLFPIDFEEWTEVNTTFEQSAVYQAFKLQQLLFILFEEPSSDAKLLDNKFQGFKRFVFPDSIIEQDLQQVWLEVRRLIHYNELRDEIEYGKDGKPQINKSGTLKTSVNFPKSKDYDIFIRGSGKDSTIKPVTINNIAMYRQNVWVKGSTLVALLHEQPFIE</sequence>
<evidence type="ECO:0000313" key="5">
    <source>
        <dbReference type="EMBL" id="MBA9027605.1"/>
    </source>
</evidence>
<dbReference type="InterPro" id="IPR011335">
    <property type="entry name" value="Restrct_endonuc-II-like"/>
</dbReference>
<keyword evidence="3" id="KW-0378">Hydrolase</keyword>
<evidence type="ECO:0000256" key="3">
    <source>
        <dbReference type="ARBA" id="ARBA00022801"/>
    </source>
</evidence>
<dbReference type="InterPro" id="IPR011337">
    <property type="entry name" value="DNA_rep_MutH/RE_typeII_Sau3AI"/>
</dbReference>
<keyword evidence="2" id="KW-0255">Endonuclease</keyword>
<dbReference type="EMBL" id="JACJHX010000008">
    <property type="protein sequence ID" value="MBA9027605.1"/>
    <property type="molecule type" value="Genomic_DNA"/>
</dbReference>
<feature type="domain" description="DNA mismatch repair MutH/Type II restriction enzyme Sau3AI" evidence="4">
    <location>
        <begin position="56"/>
        <end position="166"/>
    </location>
</feature>
<organism evidence="5 6">
    <name type="scientific">Peribacillus huizhouensis</name>
    <dbReference type="NCBI Taxonomy" id="1501239"/>
    <lineage>
        <taxon>Bacteria</taxon>
        <taxon>Bacillati</taxon>
        <taxon>Bacillota</taxon>
        <taxon>Bacilli</taxon>
        <taxon>Bacillales</taxon>
        <taxon>Bacillaceae</taxon>
        <taxon>Peribacillus</taxon>
    </lineage>
</organism>
<dbReference type="InterPro" id="IPR037057">
    <property type="entry name" value="DNA_rep_MutH/T2_RE_sf"/>
</dbReference>
<comment type="caution">
    <text evidence="5">The sequence shown here is derived from an EMBL/GenBank/DDBJ whole genome shotgun (WGS) entry which is preliminary data.</text>
</comment>
<protein>
    <recommendedName>
        <fullName evidence="4">DNA mismatch repair MutH/Type II restriction enzyme Sau3AI domain-containing protein</fullName>
    </recommendedName>
</protein>